<reference evidence="2 3" key="1">
    <citation type="submission" date="2022-10" db="EMBL/GenBank/DDBJ databases">
        <title>The complete genomes of actinobacterial strains from the NBC collection.</title>
        <authorList>
            <person name="Joergensen T.S."/>
            <person name="Alvarez Arevalo M."/>
            <person name="Sterndorff E.B."/>
            <person name="Faurdal D."/>
            <person name="Vuksanovic O."/>
            <person name="Mourched A.-S."/>
            <person name="Charusanti P."/>
            <person name="Shaw S."/>
            <person name="Blin K."/>
            <person name="Weber T."/>
        </authorList>
    </citation>
    <scope>NUCLEOTIDE SEQUENCE [LARGE SCALE GENOMIC DNA]</scope>
    <source>
        <strain evidence="2 3">NBC 01752</strain>
    </source>
</reference>
<dbReference type="Pfam" id="PF20091">
    <property type="entry name" value="Abhydrolase_10"/>
    <property type="match status" value="1"/>
</dbReference>
<proteinExistence type="predicted"/>
<dbReference type="GO" id="GO:0016787">
    <property type="term" value="F:hydrolase activity"/>
    <property type="evidence" value="ECO:0007669"/>
    <property type="project" value="UniProtKB-KW"/>
</dbReference>
<feature type="domain" description="Alpha/beta hydrolase" evidence="1">
    <location>
        <begin position="14"/>
        <end position="66"/>
    </location>
</feature>
<gene>
    <name evidence="2" type="ORF">OHB35_46615</name>
</gene>
<dbReference type="EMBL" id="CP109135">
    <property type="protein sequence ID" value="WSD20119.1"/>
    <property type="molecule type" value="Genomic_DNA"/>
</dbReference>
<organism evidence="2 3">
    <name type="scientific">Streptomyces phaeochromogenes</name>
    <dbReference type="NCBI Taxonomy" id="1923"/>
    <lineage>
        <taxon>Bacteria</taxon>
        <taxon>Bacillati</taxon>
        <taxon>Actinomycetota</taxon>
        <taxon>Actinomycetes</taxon>
        <taxon>Kitasatosporales</taxon>
        <taxon>Streptomycetaceae</taxon>
        <taxon>Streptomyces</taxon>
        <taxon>Streptomyces phaeochromogenes group</taxon>
    </lineage>
</organism>
<keyword evidence="3" id="KW-1185">Reference proteome</keyword>
<evidence type="ECO:0000313" key="3">
    <source>
        <dbReference type="Proteomes" id="UP001340816"/>
    </source>
</evidence>
<sequence>MRVFRHHSLTDGTSSHLTIGSDEPFEAAKLRELYRDSADYHRRFESRLDELIVEGWLLAEDADDLRREARELEIP</sequence>
<dbReference type="InterPro" id="IPR045394">
    <property type="entry name" value="Abhydrolase_dom"/>
</dbReference>
<protein>
    <submittedName>
        <fullName evidence="2">Alpha/beta hydrolase domain-containing protein</fullName>
    </submittedName>
</protein>
<accession>A0ABZ1HSL0</accession>
<dbReference type="Proteomes" id="UP001340816">
    <property type="component" value="Chromosome"/>
</dbReference>
<evidence type="ECO:0000313" key="2">
    <source>
        <dbReference type="EMBL" id="WSD20119.1"/>
    </source>
</evidence>
<keyword evidence="2" id="KW-0378">Hydrolase</keyword>
<evidence type="ECO:0000259" key="1">
    <source>
        <dbReference type="Pfam" id="PF20091"/>
    </source>
</evidence>
<dbReference type="RefSeq" id="WP_326761959.1">
    <property type="nucleotide sequence ID" value="NZ_CP109135.1"/>
</dbReference>
<name>A0ABZ1HSL0_STRPH</name>